<evidence type="ECO:0000256" key="9">
    <source>
        <dbReference type="ARBA" id="ARBA00023303"/>
    </source>
</evidence>
<comment type="catalytic activity">
    <reaction evidence="11">
        <text>fluoride(in) = fluoride(out)</text>
        <dbReference type="Rhea" id="RHEA:76159"/>
        <dbReference type="ChEBI" id="CHEBI:17051"/>
    </reaction>
    <physiologicalReaction direction="left-to-right" evidence="11">
        <dbReference type="Rhea" id="RHEA:76160"/>
    </physiologicalReaction>
</comment>
<feature type="transmembrane region" description="Helical" evidence="12">
    <location>
        <begin position="47"/>
        <end position="70"/>
    </location>
</feature>
<keyword evidence="9 12" id="KW-0407">Ion channel</keyword>
<dbReference type="GO" id="GO:0140114">
    <property type="term" value="P:cellular detoxification of fluoride"/>
    <property type="evidence" value="ECO:0007669"/>
    <property type="project" value="UniProtKB-UniRule"/>
</dbReference>
<dbReference type="GO" id="GO:0046872">
    <property type="term" value="F:metal ion binding"/>
    <property type="evidence" value="ECO:0007669"/>
    <property type="project" value="UniProtKB-KW"/>
</dbReference>
<organism evidence="13 14">
    <name type="scientific">Puniceispirillum marinum (strain IMCC1322)</name>
    <dbReference type="NCBI Taxonomy" id="488538"/>
    <lineage>
        <taxon>Bacteria</taxon>
        <taxon>Pseudomonadati</taxon>
        <taxon>Pseudomonadota</taxon>
        <taxon>Alphaproteobacteria</taxon>
        <taxon>Candidatus Puniceispirillales</taxon>
        <taxon>Candidatus Puniceispirillaceae</taxon>
        <taxon>Candidatus Puniceispirillum</taxon>
    </lineage>
</organism>
<feature type="transmembrane region" description="Helical" evidence="12">
    <location>
        <begin position="77"/>
        <end position="94"/>
    </location>
</feature>
<keyword evidence="14" id="KW-1185">Reference proteome</keyword>
<keyword evidence="2 12" id="KW-1003">Cell membrane</keyword>
<keyword evidence="12" id="KW-0813">Transport</keyword>
<evidence type="ECO:0000256" key="11">
    <source>
        <dbReference type="ARBA" id="ARBA00035585"/>
    </source>
</evidence>
<evidence type="ECO:0000256" key="7">
    <source>
        <dbReference type="ARBA" id="ARBA00023065"/>
    </source>
</evidence>
<evidence type="ECO:0000256" key="6">
    <source>
        <dbReference type="ARBA" id="ARBA00023053"/>
    </source>
</evidence>
<gene>
    <name evidence="12" type="primary">fluC</name>
    <name evidence="12" type="synonym">crcB</name>
    <name evidence="13" type="ordered locus">SAR116_2418</name>
</gene>
<comment type="activity regulation">
    <text evidence="12">Na(+) is not transported, but it plays an essential structural role and its presence is essential for fluoride channel function.</text>
</comment>
<evidence type="ECO:0000256" key="3">
    <source>
        <dbReference type="ARBA" id="ARBA00022519"/>
    </source>
</evidence>
<dbReference type="InterPro" id="IPR003691">
    <property type="entry name" value="FluC"/>
</dbReference>
<evidence type="ECO:0000256" key="1">
    <source>
        <dbReference type="ARBA" id="ARBA00004651"/>
    </source>
</evidence>
<keyword evidence="8 12" id="KW-0472">Membrane</keyword>
<dbReference type="eggNOG" id="COG0239">
    <property type="taxonomic scope" value="Bacteria"/>
</dbReference>
<keyword evidence="7 12" id="KW-0406">Ion transport</keyword>
<evidence type="ECO:0000313" key="14">
    <source>
        <dbReference type="Proteomes" id="UP000007460"/>
    </source>
</evidence>
<dbReference type="STRING" id="488538.SAR116_2418"/>
<keyword evidence="6 12" id="KW-0915">Sodium</keyword>
<keyword evidence="13" id="KW-0560">Oxidoreductase</keyword>
<comment type="function">
    <text evidence="12">Fluoride-specific ion channel. Important for reducing fluoride concentration in the cell, thus reducing its toxicity.</text>
</comment>
<comment type="similarity">
    <text evidence="10 12">Belongs to the fluoride channel Fluc/FEX (TC 1.A.43) family.</text>
</comment>
<keyword evidence="4 12" id="KW-0812">Transmembrane</keyword>
<dbReference type="GO" id="GO:0005886">
    <property type="term" value="C:plasma membrane"/>
    <property type="evidence" value="ECO:0007669"/>
    <property type="project" value="UniProtKB-SubCell"/>
</dbReference>
<keyword evidence="3 12" id="KW-0997">Cell inner membrane</keyword>
<evidence type="ECO:0000256" key="12">
    <source>
        <dbReference type="HAMAP-Rule" id="MF_00454"/>
    </source>
</evidence>
<dbReference type="EMBL" id="CP001751">
    <property type="protein sequence ID" value="ADE40661.1"/>
    <property type="molecule type" value="Genomic_DNA"/>
</dbReference>
<evidence type="ECO:0000313" key="13">
    <source>
        <dbReference type="EMBL" id="ADE40661.1"/>
    </source>
</evidence>
<sequence length="137" mass="13903">MATVTMPGFMMVLVVAAGGAIGAVIRYLISLWVGAGLFGISGPLATLAVNIVGCSLMGLLAGAIAGGFLLPDAWRGFIAVGLLGALTTFSSFALDAGNLIQRQGVYMAATYVAVSVLLSLLVFALAFALMRSVMGTQ</sequence>
<protein>
    <recommendedName>
        <fullName evidence="12">Fluoride-specific ion channel FluC</fullName>
    </recommendedName>
</protein>
<dbReference type="PANTHER" id="PTHR28259:SF1">
    <property type="entry name" value="FLUORIDE EXPORT PROTEIN 1-RELATED"/>
    <property type="match status" value="1"/>
</dbReference>
<dbReference type="Proteomes" id="UP000007460">
    <property type="component" value="Chromosome"/>
</dbReference>
<dbReference type="GO" id="GO:0062054">
    <property type="term" value="F:fluoride channel activity"/>
    <property type="evidence" value="ECO:0007669"/>
    <property type="project" value="UniProtKB-UniRule"/>
</dbReference>
<accession>D5BQE3</accession>
<dbReference type="OrthoDB" id="9806299at2"/>
<evidence type="ECO:0000256" key="4">
    <source>
        <dbReference type="ARBA" id="ARBA00022692"/>
    </source>
</evidence>
<keyword evidence="5 12" id="KW-1133">Transmembrane helix</keyword>
<feature type="binding site" evidence="12">
    <location>
        <position position="84"/>
    </location>
    <ligand>
        <name>Na(+)</name>
        <dbReference type="ChEBI" id="CHEBI:29101"/>
        <note>structural</note>
    </ligand>
</feature>
<proteinExistence type="inferred from homology"/>
<feature type="transmembrane region" description="Helical" evidence="12">
    <location>
        <begin position="106"/>
        <end position="129"/>
    </location>
</feature>
<dbReference type="PANTHER" id="PTHR28259">
    <property type="entry name" value="FLUORIDE EXPORT PROTEIN 1-RELATED"/>
    <property type="match status" value="1"/>
</dbReference>
<evidence type="ECO:0000256" key="2">
    <source>
        <dbReference type="ARBA" id="ARBA00022475"/>
    </source>
</evidence>
<reference evidence="13 14" key="1">
    <citation type="journal article" date="2010" name="J. Bacteriol.">
        <title>Complete genome sequence of "Candidatus Puniceispirillum marinum" IMCC1322, a representative of the SAR116 clade in the Alphaproteobacteria.</title>
        <authorList>
            <person name="Oh H.M."/>
            <person name="Kwon K.K."/>
            <person name="Kang I."/>
            <person name="Kang S.G."/>
            <person name="Lee J.H."/>
            <person name="Kim S.J."/>
            <person name="Cho J.C."/>
        </authorList>
    </citation>
    <scope>NUCLEOTIDE SEQUENCE [LARGE SCALE GENOMIC DNA]</scope>
    <source>
        <strain evidence="13 14">IMCC1322</strain>
    </source>
</reference>
<comment type="subcellular location">
    <subcellularLocation>
        <location evidence="12">Cell inner membrane</location>
        <topology evidence="12">Multi-pass membrane protein</topology>
    </subcellularLocation>
    <subcellularLocation>
        <location evidence="1">Cell membrane</location>
        <topology evidence="1">Multi-pass membrane protein</topology>
    </subcellularLocation>
</comment>
<keyword evidence="12" id="KW-0479">Metal-binding</keyword>
<dbReference type="KEGG" id="apb:SAR116_2418"/>
<dbReference type="NCBIfam" id="TIGR00494">
    <property type="entry name" value="crcB"/>
    <property type="match status" value="1"/>
</dbReference>
<evidence type="ECO:0000256" key="10">
    <source>
        <dbReference type="ARBA" id="ARBA00035120"/>
    </source>
</evidence>
<feature type="transmembrane region" description="Helical" evidence="12">
    <location>
        <begin position="12"/>
        <end position="35"/>
    </location>
</feature>
<feature type="binding site" evidence="12">
    <location>
        <position position="87"/>
    </location>
    <ligand>
        <name>Na(+)</name>
        <dbReference type="ChEBI" id="CHEBI:29101"/>
        <note>structural</note>
    </ligand>
</feature>
<dbReference type="GO" id="GO:0016491">
    <property type="term" value="F:oxidoreductase activity"/>
    <property type="evidence" value="ECO:0007669"/>
    <property type="project" value="UniProtKB-KW"/>
</dbReference>
<dbReference type="HAMAP" id="MF_00454">
    <property type="entry name" value="FluC"/>
    <property type="match status" value="1"/>
</dbReference>
<dbReference type="AlphaFoldDB" id="D5BQE3"/>
<dbReference type="Pfam" id="PF02537">
    <property type="entry name" value="CRCB"/>
    <property type="match status" value="1"/>
</dbReference>
<dbReference type="RefSeq" id="WP_013047287.1">
    <property type="nucleotide sequence ID" value="NC_014010.1"/>
</dbReference>
<evidence type="ECO:0000256" key="5">
    <source>
        <dbReference type="ARBA" id="ARBA00022989"/>
    </source>
</evidence>
<dbReference type="HOGENOM" id="CLU_114342_3_0_5"/>
<name>D5BQE3_PUNMI</name>
<evidence type="ECO:0000256" key="8">
    <source>
        <dbReference type="ARBA" id="ARBA00023136"/>
    </source>
</evidence>